<keyword evidence="1" id="KW-0812">Transmembrane</keyword>
<proteinExistence type="predicted"/>
<organism evidence="2 3">
    <name type="scientific">Effrenium voratum</name>
    <dbReference type="NCBI Taxonomy" id="2562239"/>
    <lineage>
        <taxon>Eukaryota</taxon>
        <taxon>Sar</taxon>
        <taxon>Alveolata</taxon>
        <taxon>Dinophyceae</taxon>
        <taxon>Suessiales</taxon>
        <taxon>Symbiodiniaceae</taxon>
        <taxon>Effrenium</taxon>
    </lineage>
</organism>
<dbReference type="EMBL" id="CAUJNA010001046">
    <property type="protein sequence ID" value="CAJ1383753.1"/>
    <property type="molecule type" value="Genomic_DNA"/>
</dbReference>
<evidence type="ECO:0000256" key="1">
    <source>
        <dbReference type="SAM" id="Phobius"/>
    </source>
</evidence>
<evidence type="ECO:0000313" key="2">
    <source>
        <dbReference type="EMBL" id="CAJ1383753.1"/>
    </source>
</evidence>
<name>A0AA36IBK5_9DINO</name>
<sequence length="108" mass="11867">MDDWMKYQLTGDERFLAAYRRKRALKTACMGGSLGGIAVFSTSLIISKDWPPKWLPRRCAALTLALGTISGAASWMETSSMVGQLYLPQMDGEDKASTERSKSSTPTI</sequence>
<comment type="caution">
    <text evidence="2">The sequence shown here is derived from an EMBL/GenBank/DDBJ whole genome shotgun (WGS) entry which is preliminary data.</text>
</comment>
<dbReference type="Proteomes" id="UP001178507">
    <property type="component" value="Unassembled WGS sequence"/>
</dbReference>
<dbReference type="AlphaFoldDB" id="A0AA36IBK5"/>
<evidence type="ECO:0000313" key="3">
    <source>
        <dbReference type="Proteomes" id="UP001178507"/>
    </source>
</evidence>
<feature type="transmembrane region" description="Helical" evidence="1">
    <location>
        <begin position="24"/>
        <end position="47"/>
    </location>
</feature>
<keyword evidence="1" id="KW-1133">Transmembrane helix</keyword>
<gene>
    <name evidence="2" type="ORF">EVOR1521_LOCUS10781</name>
</gene>
<accession>A0AA36IBK5</accession>
<keyword evidence="3" id="KW-1185">Reference proteome</keyword>
<protein>
    <submittedName>
        <fullName evidence="2">Uncharacterized protein</fullName>
    </submittedName>
</protein>
<keyword evidence="1" id="KW-0472">Membrane</keyword>
<reference evidence="2" key="1">
    <citation type="submission" date="2023-08" db="EMBL/GenBank/DDBJ databases">
        <authorList>
            <person name="Chen Y."/>
            <person name="Shah S."/>
            <person name="Dougan E. K."/>
            <person name="Thang M."/>
            <person name="Chan C."/>
        </authorList>
    </citation>
    <scope>NUCLEOTIDE SEQUENCE</scope>
</reference>